<dbReference type="SFLD" id="SFLDG01082">
    <property type="entry name" value="B12-binding_domain_containing"/>
    <property type="match status" value="1"/>
</dbReference>
<keyword evidence="4" id="KW-0408">Iron</keyword>
<dbReference type="SMART" id="SM00729">
    <property type="entry name" value="Elp3"/>
    <property type="match status" value="1"/>
</dbReference>
<dbReference type="InterPro" id="IPR007197">
    <property type="entry name" value="rSAM"/>
</dbReference>
<evidence type="ECO:0000259" key="6">
    <source>
        <dbReference type="PROSITE" id="PS51332"/>
    </source>
</evidence>
<comment type="caution">
    <text evidence="8">The sequence shown here is derived from an EMBL/GenBank/DDBJ whole genome shotgun (WGS) entry which is preliminary data.</text>
</comment>
<keyword evidence="9" id="KW-1185">Reference proteome</keyword>
<evidence type="ECO:0000256" key="2">
    <source>
        <dbReference type="ARBA" id="ARBA00022691"/>
    </source>
</evidence>
<evidence type="ECO:0000256" key="1">
    <source>
        <dbReference type="ARBA" id="ARBA00001966"/>
    </source>
</evidence>
<evidence type="ECO:0000256" key="5">
    <source>
        <dbReference type="ARBA" id="ARBA00023014"/>
    </source>
</evidence>
<dbReference type="SFLD" id="SFLDS00029">
    <property type="entry name" value="Radical_SAM"/>
    <property type="match status" value="1"/>
</dbReference>
<name>A0ABQ3VSL2_9CHLR</name>
<keyword evidence="5" id="KW-0411">Iron-sulfur</keyword>
<proteinExistence type="predicted"/>
<dbReference type="EMBL" id="BNJJ01000028">
    <property type="protein sequence ID" value="GHO88867.1"/>
    <property type="molecule type" value="Genomic_DNA"/>
</dbReference>
<keyword evidence="3" id="KW-0479">Metal-binding</keyword>
<dbReference type="InterPro" id="IPR006158">
    <property type="entry name" value="Cobalamin-bd"/>
</dbReference>
<evidence type="ECO:0000313" key="9">
    <source>
        <dbReference type="Proteomes" id="UP000635565"/>
    </source>
</evidence>
<dbReference type="SUPFAM" id="SSF102114">
    <property type="entry name" value="Radical SAM enzymes"/>
    <property type="match status" value="1"/>
</dbReference>
<organism evidence="8 9">
    <name type="scientific">Dictyobacter formicarum</name>
    <dbReference type="NCBI Taxonomy" id="2778368"/>
    <lineage>
        <taxon>Bacteria</taxon>
        <taxon>Bacillati</taxon>
        <taxon>Chloroflexota</taxon>
        <taxon>Ktedonobacteria</taxon>
        <taxon>Ktedonobacterales</taxon>
        <taxon>Dictyobacteraceae</taxon>
        <taxon>Dictyobacter</taxon>
    </lineage>
</organism>
<dbReference type="PROSITE" id="PS51918">
    <property type="entry name" value="RADICAL_SAM"/>
    <property type="match status" value="1"/>
</dbReference>
<dbReference type="RefSeq" id="WP_201366412.1">
    <property type="nucleotide sequence ID" value="NZ_BNJJ01000028.1"/>
</dbReference>
<feature type="domain" description="Radical SAM core" evidence="7">
    <location>
        <begin position="319"/>
        <end position="533"/>
    </location>
</feature>
<evidence type="ECO:0000313" key="8">
    <source>
        <dbReference type="EMBL" id="GHO88867.1"/>
    </source>
</evidence>
<evidence type="ECO:0000256" key="4">
    <source>
        <dbReference type="ARBA" id="ARBA00023004"/>
    </source>
</evidence>
<protein>
    <recommendedName>
        <fullName evidence="10">Radical SAM protein</fullName>
    </recommendedName>
</protein>
<dbReference type="Gene3D" id="3.80.30.20">
    <property type="entry name" value="tm_1862 like domain"/>
    <property type="match status" value="1"/>
</dbReference>
<dbReference type="PROSITE" id="PS51332">
    <property type="entry name" value="B12_BINDING"/>
    <property type="match status" value="1"/>
</dbReference>
<keyword evidence="2" id="KW-0949">S-adenosyl-L-methionine</keyword>
<dbReference type="Pfam" id="PF04055">
    <property type="entry name" value="Radical_SAM"/>
    <property type="match status" value="1"/>
</dbReference>
<dbReference type="Proteomes" id="UP000635565">
    <property type="component" value="Unassembled WGS sequence"/>
</dbReference>
<reference evidence="8 9" key="1">
    <citation type="journal article" date="2021" name="Int. J. Syst. Evol. Microbiol.">
        <title>Reticulibacter mediterranei gen. nov., sp. nov., within the new family Reticulibacteraceae fam. nov., and Ktedonospora formicarum gen. nov., sp. nov., Ktedonobacter robiniae sp. nov., Dictyobacter formicarum sp. nov. and Dictyobacter arantiisoli sp. nov., belonging to the class Ktedonobacteria.</title>
        <authorList>
            <person name="Yabe S."/>
            <person name="Zheng Y."/>
            <person name="Wang C.M."/>
            <person name="Sakai Y."/>
            <person name="Abe K."/>
            <person name="Yokota A."/>
            <person name="Donadio S."/>
            <person name="Cavaletti L."/>
            <person name="Monciardini P."/>
        </authorList>
    </citation>
    <scope>NUCLEOTIDE SEQUENCE [LARGE SCALE GENOMIC DNA]</scope>
    <source>
        <strain evidence="8 9">SOSP1-9</strain>
    </source>
</reference>
<dbReference type="Gene3D" id="3.40.50.280">
    <property type="entry name" value="Cobalamin-binding domain"/>
    <property type="match status" value="1"/>
</dbReference>
<evidence type="ECO:0008006" key="10">
    <source>
        <dbReference type="Google" id="ProtNLM"/>
    </source>
</evidence>
<comment type="cofactor">
    <cofactor evidence="1">
        <name>[4Fe-4S] cluster</name>
        <dbReference type="ChEBI" id="CHEBI:49883"/>
    </cofactor>
</comment>
<dbReference type="InterPro" id="IPR051198">
    <property type="entry name" value="BchE-like"/>
</dbReference>
<evidence type="ECO:0000259" key="7">
    <source>
        <dbReference type="PROSITE" id="PS51918"/>
    </source>
</evidence>
<dbReference type="InterPro" id="IPR023404">
    <property type="entry name" value="rSAM_horseshoe"/>
</dbReference>
<dbReference type="InterPro" id="IPR006638">
    <property type="entry name" value="Elp3/MiaA/NifB-like_rSAM"/>
</dbReference>
<sequence length="714" mass="81044">MKPHDVRYLLINVPLTDPTVPYHSISYLVGATAHAGYTHFSCLDANIEVLNYLARPEHLANLLRDCEDIRTRLEKKGRLTRWEQLLYRYALGGVGFQSEAVSQAIAIMRDPHLFYEYTTYRQAVMVLQRWLNLLSVWGFPGQFTGFGLLPGSIGNLASIDDLTDPAYLNQLMNPFALYFDGPFTEMIQRCQWDLVGLSVNYASQLPFALCMSKLIRKLCPQTVICMGGTEISDDLKFLTDPSRIWELFSDCDALVGGEGETALVDILDAIARQEPLPAQRPGILLPGACEAPEQLAVRYENLATLAEPRYDIWNWQQYWIPEPVVLYSPTRGCYWNKCTFCDYGLNTTSPTSPSRARPLEQAIQEIQHISSFARTIYFSVDAMSPSYLRRLSHAIQENHLVIRWGAELRLERAFMKDLASALKQAGCVAISFGYESGSQRVLNMINKGVNLQQVPGVLQELAHVGIGVQMMGFIGFPGETAEEAYATFEFLRQYREYWTLAGIGNFILTKGSIVAKRFQDFAIQDIHPYSGDDIARELCWIDHTGQERTYGDMRDPAIDEIARVAKPFADDRPFAGGIDSSHSMLYFAKYGPSLVPMQLRSLQPSISIVETIRYQTPLRHVEDFLDKGDIRDYYDQHRSQGQSLKFAQLMDWLKQYSHSLDAEDGNRKQECELLEIYPNGQYIACNSQMLEVEYQESAAYQMAKKMILRSFGAV</sequence>
<gene>
    <name evidence="8" type="ORF">KSZ_68730</name>
</gene>
<dbReference type="InterPro" id="IPR058240">
    <property type="entry name" value="rSAM_sf"/>
</dbReference>
<accession>A0ABQ3VSL2</accession>
<feature type="domain" description="B12-binding" evidence="6">
    <location>
        <begin position="185"/>
        <end position="277"/>
    </location>
</feature>
<evidence type="ECO:0000256" key="3">
    <source>
        <dbReference type="ARBA" id="ARBA00022723"/>
    </source>
</evidence>
<dbReference type="PANTHER" id="PTHR43409">
    <property type="entry name" value="ANAEROBIC MAGNESIUM-PROTOPORPHYRIN IX MONOMETHYL ESTER CYCLASE-RELATED"/>
    <property type="match status" value="1"/>
</dbReference>